<dbReference type="InterPro" id="IPR003661">
    <property type="entry name" value="HisK_dim/P_dom"/>
</dbReference>
<dbReference type="Pfam" id="PF00512">
    <property type="entry name" value="HisKA"/>
    <property type="match status" value="1"/>
</dbReference>
<dbReference type="GO" id="GO:0007234">
    <property type="term" value="P:osmosensory signaling via phosphorelay pathway"/>
    <property type="evidence" value="ECO:0007669"/>
    <property type="project" value="TreeGrafter"/>
</dbReference>
<evidence type="ECO:0000313" key="10">
    <source>
        <dbReference type="EMBL" id="PMP73220.1"/>
    </source>
</evidence>
<dbReference type="Proteomes" id="UP000243376">
    <property type="component" value="Unassembled WGS sequence"/>
</dbReference>
<evidence type="ECO:0000256" key="4">
    <source>
        <dbReference type="ARBA" id="ARBA00022679"/>
    </source>
</evidence>
<keyword evidence="4" id="KW-0808">Transferase</keyword>
<dbReference type="PRINTS" id="PR00344">
    <property type="entry name" value="BCTRLSENSOR"/>
</dbReference>
<proteinExistence type="predicted"/>
<evidence type="ECO:0000256" key="6">
    <source>
        <dbReference type="ARBA" id="ARBA00023012"/>
    </source>
</evidence>
<dbReference type="GO" id="GO:0000156">
    <property type="term" value="F:phosphorelay response regulator activity"/>
    <property type="evidence" value="ECO:0007669"/>
    <property type="project" value="TreeGrafter"/>
</dbReference>
<dbReference type="GO" id="GO:0000155">
    <property type="term" value="F:phosphorelay sensor kinase activity"/>
    <property type="evidence" value="ECO:0007669"/>
    <property type="project" value="InterPro"/>
</dbReference>
<dbReference type="SUPFAM" id="SSF55874">
    <property type="entry name" value="ATPase domain of HSP90 chaperone/DNA topoisomerase II/histidine kinase"/>
    <property type="match status" value="1"/>
</dbReference>
<feature type="coiled-coil region" evidence="7">
    <location>
        <begin position="76"/>
        <end position="131"/>
    </location>
</feature>
<dbReference type="PROSITE" id="PS50109">
    <property type="entry name" value="HIS_KIN"/>
    <property type="match status" value="1"/>
</dbReference>
<dbReference type="InterPro" id="IPR004358">
    <property type="entry name" value="Sig_transdc_His_kin-like_C"/>
</dbReference>
<name>A0A2J6WS33_9CHLR</name>
<keyword evidence="8" id="KW-0812">Transmembrane</keyword>
<keyword evidence="7" id="KW-0175">Coiled coil</keyword>
<dbReference type="InterPro" id="IPR003594">
    <property type="entry name" value="HATPase_dom"/>
</dbReference>
<keyword evidence="8" id="KW-1133">Transmembrane helix</keyword>
<evidence type="ECO:0000256" key="8">
    <source>
        <dbReference type="SAM" id="Phobius"/>
    </source>
</evidence>
<dbReference type="PANTHER" id="PTHR42878">
    <property type="entry name" value="TWO-COMPONENT HISTIDINE KINASE"/>
    <property type="match status" value="1"/>
</dbReference>
<sequence>MSSVTPHEAISNPLISALRLTSWYIILAGAWVAFSDRLLTLIVSDTEQLTSWQTVKGWLFVLVMAGWLGYERWRTLSQQQQINEALRAANSELQELNDSLERRIAERTAPLQAANAELSHINQELEEFTSAVSHDLKAPLRTIDGYSQILLRFHIQRLDADGQQCLHNIRTAVTQMYQLIDDLLTYTHIERKSLEYTEIDLINLLEEILETYADQIAERNVIIERDLRCLTIRADMIGLRLALRNLIDNALKFSAHVPQPRLAIGSEVQDHRVRLWVKDNGIGFDIRDYDRIFAIFQRLHPQESYPGSGVGLAIVRKAIERMGGYVWAESTPGAGATFYLEIPHGSTPIPLAVD</sequence>
<evidence type="ECO:0000256" key="3">
    <source>
        <dbReference type="ARBA" id="ARBA00022553"/>
    </source>
</evidence>
<dbReference type="PANTHER" id="PTHR42878:SF15">
    <property type="entry name" value="BACTERIOPHYTOCHROME"/>
    <property type="match status" value="1"/>
</dbReference>
<reference evidence="10 11" key="1">
    <citation type="submission" date="2018-01" db="EMBL/GenBank/DDBJ databases">
        <title>Metagenomic assembled genomes from two thermal pools in the Uzon Caldera, Kamchatka, Russia.</title>
        <authorList>
            <person name="Wilkins L."/>
            <person name="Ettinger C."/>
        </authorList>
    </citation>
    <scope>NUCLEOTIDE SEQUENCE [LARGE SCALE GENOMIC DNA]</scope>
    <source>
        <strain evidence="10">ZAV-02</strain>
    </source>
</reference>
<dbReference type="SMART" id="SM00388">
    <property type="entry name" value="HisKA"/>
    <property type="match status" value="1"/>
</dbReference>
<feature type="domain" description="Histidine kinase" evidence="9">
    <location>
        <begin position="131"/>
        <end position="346"/>
    </location>
</feature>
<dbReference type="InterPro" id="IPR005467">
    <property type="entry name" value="His_kinase_dom"/>
</dbReference>
<protein>
    <recommendedName>
        <fullName evidence="2">histidine kinase</fullName>
        <ecNumber evidence="2">2.7.13.3</ecNumber>
    </recommendedName>
</protein>
<dbReference type="GO" id="GO:0030295">
    <property type="term" value="F:protein kinase activator activity"/>
    <property type="evidence" value="ECO:0007669"/>
    <property type="project" value="TreeGrafter"/>
</dbReference>
<evidence type="ECO:0000313" key="11">
    <source>
        <dbReference type="Proteomes" id="UP000243376"/>
    </source>
</evidence>
<keyword evidence="8" id="KW-0472">Membrane</keyword>
<dbReference type="FunFam" id="3.30.565.10:FF:000006">
    <property type="entry name" value="Sensor histidine kinase WalK"/>
    <property type="match status" value="1"/>
</dbReference>
<organism evidence="10 11">
    <name type="scientific">Chloroflexus aggregans</name>
    <dbReference type="NCBI Taxonomy" id="152260"/>
    <lineage>
        <taxon>Bacteria</taxon>
        <taxon>Bacillati</taxon>
        <taxon>Chloroflexota</taxon>
        <taxon>Chloroflexia</taxon>
        <taxon>Chloroflexales</taxon>
        <taxon>Chloroflexineae</taxon>
        <taxon>Chloroflexaceae</taxon>
        <taxon>Chloroflexus</taxon>
    </lineage>
</organism>
<keyword evidence="5 10" id="KW-0418">Kinase</keyword>
<evidence type="ECO:0000256" key="2">
    <source>
        <dbReference type="ARBA" id="ARBA00012438"/>
    </source>
</evidence>
<evidence type="ECO:0000256" key="5">
    <source>
        <dbReference type="ARBA" id="ARBA00022777"/>
    </source>
</evidence>
<keyword evidence="3" id="KW-0597">Phosphoprotein</keyword>
<dbReference type="CDD" id="cd00082">
    <property type="entry name" value="HisKA"/>
    <property type="match status" value="1"/>
</dbReference>
<comment type="catalytic activity">
    <reaction evidence="1">
        <text>ATP + protein L-histidine = ADP + protein N-phospho-L-histidine.</text>
        <dbReference type="EC" id="2.7.13.3"/>
    </reaction>
</comment>
<comment type="caution">
    <text evidence="10">The sequence shown here is derived from an EMBL/GenBank/DDBJ whole genome shotgun (WGS) entry which is preliminary data.</text>
</comment>
<feature type="transmembrane region" description="Helical" evidence="8">
    <location>
        <begin position="12"/>
        <end position="34"/>
    </location>
</feature>
<dbReference type="Pfam" id="PF02518">
    <property type="entry name" value="HATPase_c"/>
    <property type="match status" value="1"/>
</dbReference>
<dbReference type="InterPro" id="IPR050351">
    <property type="entry name" value="BphY/WalK/GraS-like"/>
</dbReference>
<keyword evidence="6" id="KW-0902">Two-component regulatory system</keyword>
<dbReference type="AlphaFoldDB" id="A0A2J6WS33"/>
<dbReference type="EC" id="2.7.13.3" evidence="2"/>
<feature type="transmembrane region" description="Helical" evidence="8">
    <location>
        <begin position="54"/>
        <end position="70"/>
    </location>
</feature>
<dbReference type="SUPFAM" id="SSF47384">
    <property type="entry name" value="Homodimeric domain of signal transducing histidine kinase"/>
    <property type="match status" value="1"/>
</dbReference>
<gene>
    <name evidence="10" type="ORF">C0184_16330</name>
</gene>
<dbReference type="InterPro" id="IPR036097">
    <property type="entry name" value="HisK_dim/P_sf"/>
</dbReference>
<evidence type="ECO:0000256" key="1">
    <source>
        <dbReference type="ARBA" id="ARBA00000085"/>
    </source>
</evidence>
<accession>A0A2J6WS33</accession>
<dbReference type="EMBL" id="PNIQ01001099">
    <property type="protein sequence ID" value="PMP73220.1"/>
    <property type="molecule type" value="Genomic_DNA"/>
</dbReference>
<evidence type="ECO:0000259" key="9">
    <source>
        <dbReference type="PROSITE" id="PS50109"/>
    </source>
</evidence>
<dbReference type="InterPro" id="IPR036890">
    <property type="entry name" value="HATPase_C_sf"/>
</dbReference>
<dbReference type="Gene3D" id="3.30.565.10">
    <property type="entry name" value="Histidine kinase-like ATPase, C-terminal domain"/>
    <property type="match status" value="1"/>
</dbReference>
<dbReference type="SMART" id="SM00387">
    <property type="entry name" value="HATPase_c"/>
    <property type="match status" value="1"/>
</dbReference>
<dbReference type="Gene3D" id="1.10.287.130">
    <property type="match status" value="1"/>
</dbReference>
<evidence type="ECO:0000256" key="7">
    <source>
        <dbReference type="SAM" id="Coils"/>
    </source>
</evidence>